<dbReference type="OrthoDB" id="10252405at2759"/>
<keyword evidence="2" id="KW-1185">Reference proteome</keyword>
<name>A0A1R1Y6L4_9FUNG</name>
<organism evidence="1 2">
    <name type="scientific">Smittium culicis</name>
    <dbReference type="NCBI Taxonomy" id="133412"/>
    <lineage>
        <taxon>Eukaryota</taxon>
        <taxon>Fungi</taxon>
        <taxon>Fungi incertae sedis</taxon>
        <taxon>Zoopagomycota</taxon>
        <taxon>Kickxellomycotina</taxon>
        <taxon>Harpellomycetes</taxon>
        <taxon>Harpellales</taxon>
        <taxon>Legeriomycetaceae</taxon>
        <taxon>Smittium</taxon>
    </lineage>
</organism>
<dbReference type="AlphaFoldDB" id="A0A1R1Y6L4"/>
<evidence type="ECO:0000313" key="2">
    <source>
        <dbReference type="Proteomes" id="UP000187283"/>
    </source>
</evidence>
<dbReference type="InterPro" id="IPR011990">
    <property type="entry name" value="TPR-like_helical_dom_sf"/>
</dbReference>
<gene>
    <name evidence="1" type="ORF">AYI70_g2782</name>
</gene>
<dbReference type="Proteomes" id="UP000187283">
    <property type="component" value="Unassembled WGS sequence"/>
</dbReference>
<protein>
    <submittedName>
        <fullName evidence="1">Uncharacterized protein</fullName>
    </submittedName>
</protein>
<dbReference type="Gene3D" id="1.25.40.10">
    <property type="entry name" value="Tetratricopeptide repeat domain"/>
    <property type="match status" value="1"/>
</dbReference>
<proteinExistence type="predicted"/>
<accession>A0A1R1Y6L4</accession>
<comment type="caution">
    <text evidence="1">The sequence shown here is derived from an EMBL/GenBank/DDBJ whole genome shotgun (WGS) entry which is preliminary data.</text>
</comment>
<dbReference type="EMBL" id="LSSN01000723">
    <property type="protein sequence ID" value="OMJ22602.1"/>
    <property type="molecule type" value="Genomic_DNA"/>
</dbReference>
<reference evidence="1 2" key="1">
    <citation type="submission" date="2017-01" db="EMBL/GenBank/DDBJ databases">
        <authorList>
            <person name="Mah S.A."/>
            <person name="Swanson W.J."/>
            <person name="Moy G.W."/>
            <person name="Vacquier V.D."/>
        </authorList>
    </citation>
    <scope>NUCLEOTIDE SEQUENCE [LARGE SCALE GENOMIC DNA]</scope>
    <source>
        <strain evidence="1 2">GSMNP</strain>
    </source>
</reference>
<sequence length="130" mass="14876">MTSESDKRTRRIIDNLIKNISDGNYYESHQAIRTVVTRYLANGLVEHASECLKSFIQSYKAESFEVEKKTLENATKSISLDYAPDSPLLNCCSLVLAAVNKKEGTQPSLDPMRTCLNHFFTKIYLRNYLF</sequence>
<evidence type="ECO:0000313" key="1">
    <source>
        <dbReference type="EMBL" id="OMJ22602.1"/>
    </source>
</evidence>